<dbReference type="Proteomes" id="UP001209083">
    <property type="component" value="Chromosome"/>
</dbReference>
<proteinExistence type="predicted"/>
<keyword evidence="2" id="KW-1185">Reference proteome</keyword>
<gene>
    <name evidence="1" type="ORF">LWF01_04545</name>
</gene>
<dbReference type="InterPro" id="IPR015018">
    <property type="entry name" value="DUF1905"/>
</dbReference>
<evidence type="ECO:0000313" key="1">
    <source>
        <dbReference type="EMBL" id="WGW13047.1"/>
    </source>
</evidence>
<dbReference type="Pfam" id="PF08922">
    <property type="entry name" value="DUF1905"/>
    <property type="match status" value="1"/>
</dbReference>
<protein>
    <submittedName>
        <fullName evidence="1">YdeI/OmpD-associated family protein</fullName>
    </submittedName>
</protein>
<sequence>MAEKTLQRNASDPPAIGFEGHVQSIGDRTIVRFPDDASARLPSRGQVAVKAVLTVKAAPNGHAFDAVVEPDGMRGHWLEVGKKLLKALTLGDGDTVSIEVEPTKDWPEPDIPADFQAALADAPDITEEWKSITPMARWEWVRWINATKNAETRKRRVEVSISKLRSGKRRPCCFDLAACTDPDLSKSGKLVDTV</sequence>
<dbReference type="InterPro" id="IPR037079">
    <property type="entry name" value="AF2212/PG0164-like_sf"/>
</dbReference>
<dbReference type="Gene3D" id="2.40.30.100">
    <property type="entry name" value="AF2212/PG0164-like"/>
    <property type="match status" value="1"/>
</dbReference>
<name>A0ABY8QVQ5_9MICO</name>
<organism evidence="1 2">
    <name type="scientific">Saxibacter everestensis</name>
    <dbReference type="NCBI Taxonomy" id="2909229"/>
    <lineage>
        <taxon>Bacteria</taxon>
        <taxon>Bacillati</taxon>
        <taxon>Actinomycetota</taxon>
        <taxon>Actinomycetes</taxon>
        <taxon>Micrococcales</taxon>
        <taxon>Brevibacteriaceae</taxon>
        <taxon>Saxibacter</taxon>
    </lineage>
</organism>
<evidence type="ECO:0000313" key="2">
    <source>
        <dbReference type="Proteomes" id="UP001209083"/>
    </source>
</evidence>
<reference evidence="1 2" key="1">
    <citation type="submission" date="2023-05" db="EMBL/GenBank/DDBJ databases">
        <title>Lithophilousrod everest ZFBP1038 complete genpme.</title>
        <authorList>
            <person name="Tian M."/>
        </authorList>
    </citation>
    <scope>NUCLEOTIDE SEQUENCE [LARGE SCALE GENOMIC DNA]</scope>
    <source>
        <strain evidence="1 2">ZFBP1038</strain>
    </source>
</reference>
<dbReference type="EMBL" id="CP090958">
    <property type="protein sequence ID" value="WGW13047.1"/>
    <property type="molecule type" value="Genomic_DNA"/>
</dbReference>
<dbReference type="SUPFAM" id="SSF141694">
    <property type="entry name" value="AF2212/PG0164-like"/>
    <property type="match status" value="1"/>
</dbReference>
<dbReference type="Pfam" id="PF13376">
    <property type="entry name" value="OmdA"/>
    <property type="match status" value="1"/>
</dbReference>
<accession>A0ABY8QVQ5</accession>
<dbReference type="RefSeq" id="WP_349639855.1">
    <property type="nucleotide sequence ID" value="NZ_CP090958.1"/>
</dbReference>